<evidence type="ECO:0008006" key="3">
    <source>
        <dbReference type="Google" id="ProtNLM"/>
    </source>
</evidence>
<comment type="caution">
    <text evidence="1">The sequence shown here is derived from an EMBL/GenBank/DDBJ whole genome shotgun (WGS) entry which is preliminary data.</text>
</comment>
<organism evidence="1 2">
    <name type="scientific">Micromonospora purpureochromogenes</name>
    <dbReference type="NCBI Taxonomy" id="47872"/>
    <lineage>
        <taxon>Bacteria</taxon>
        <taxon>Bacillati</taxon>
        <taxon>Actinomycetota</taxon>
        <taxon>Actinomycetes</taxon>
        <taxon>Micromonosporales</taxon>
        <taxon>Micromonosporaceae</taxon>
        <taxon>Micromonospora</taxon>
    </lineage>
</organism>
<proteinExistence type="predicted"/>
<dbReference type="Proteomes" id="UP000631553">
    <property type="component" value="Unassembled WGS sequence"/>
</dbReference>
<dbReference type="RefSeq" id="WP_179803859.1">
    <property type="nucleotide sequence ID" value="NZ_JACCCQ010000001.1"/>
</dbReference>
<accession>A0ABX2RMV7</accession>
<name>A0ABX2RMV7_9ACTN</name>
<keyword evidence="2" id="KW-1185">Reference proteome</keyword>
<dbReference type="EMBL" id="JACCCQ010000001">
    <property type="protein sequence ID" value="NYF57875.1"/>
    <property type="molecule type" value="Genomic_DNA"/>
</dbReference>
<sequence>MADPQLSPAAQAALDLIRRHRTGTSFVEVVGAIDAAGVPTDGEAALCSSRDPNILYWVGVSSEVVDAVTELLRAKLVHLHPTEPLVYHIDGQVPMFPIAQRPPSAGYKEPHWLPAVLNAGPAPQQGI</sequence>
<gene>
    <name evidence="1" type="ORF">HDA35_003706</name>
</gene>
<evidence type="ECO:0000313" key="1">
    <source>
        <dbReference type="EMBL" id="NYF57875.1"/>
    </source>
</evidence>
<protein>
    <recommendedName>
        <fullName evidence="3">Immunity protein 35</fullName>
    </recommendedName>
</protein>
<evidence type="ECO:0000313" key="2">
    <source>
        <dbReference type="Proteomes" id="UP000631553"/>
    </source>
</evidence>
<reference evidence="1 2" key="1">
    <citation type="submission" date="2020-07" db="EMBL/GenBank/DDBJ databases">
        <title>Sequencing the genomes of 1000 actinobacteria strains.</title>
        <authorList>
            <person name="Klenk H.-P."/>
        </authorList>
    </citation>
    <scope>NUCLEOTIDE SEQUENCE [LARGE SCALE GENOMIC DNA]</scope>
    <source>
        <strain evidence="1 2">DSM 43814</strain>
    </source>
</reference>